<dbReference type="Pfam" id="PF05717">
    <property type="entry name" value="TnpB_IS66"/>
    <property type="match status" value="1"/>
</dbReference>
<dbReference type="PANTHER" id="PTHR36455">
    <property type="match status" value="1"/>
</dbReference>
<dbReference type="NCBIfam" id="NF033819">
    <property type="entry name" value="IS66_TnpB"/>
    <property type="match status" value="1"/>
</dbReference>
<dbReference type="RefSeq" id="WP_126077967.1">
    <property type="nucleotide sequence ID" value="NZ_CP051166.1"/>
</dbReference>
<name>A0A430HC04_9BURK</name>
<dbReference type="InterPro" id="IPR008878">
    <property type="entry name" value="Transposase_IS66_Orf2"/>
</dbReference>
<dbReference type="OrthoDB" id="9801450at2"/>
<evidence type="ECO:0000313" key="1">
    <source>
        <dbReference type="EMBL" id="RSZ55047.1"/>
    </source>
</evidence>
<comment type="caution">
    <text evidence="1">The sequence shown here is derived from an EMBL/GenBank/DDBJ whole genome shotgun (WGS) entry which is preliminary data.</text>
</comment>
<gene>
    <name evidence="1" type="ORF">EJB06_31545</name>
</gene>
<dbReference type="PANTHER" id="PTHR36455:SF1">
    <property type="entry name" value="BLR8292 PROTEIN"/>
    <property type="match status" value="1"/>
</dbReference>
<sequence>MQLSADAIWLATAAVDMRTGIDGLSLHVQQALGRPPCDGTAYVFANRRRTRLKMVCWDGTGVWMCLRRLHRGQFVWPQVDDACWQMNAEQWQWLVAGVDRQRLSAPAPAQWRL</sequence>
<proteinExistence type="predicted"/>
<organism evidence="1 2">
    <name type="scientific">Massilia atriviolacea</name>
    <dbReference type="NCBI Taxonomy" id="2495579"/>
    <lineage>
        <taxon>Bacteria</taxon>
        <taxon>Pseudomonadati</taxon>
        <taxon>Pseudomonadota</taxon>
        <taxon>Betaproteobacteria</taxon>
        <taxon>Burkholderiales</taxon>
        <taxon>Oxalobacteraceae</taxon>
        <taxon>Telluria group</taxon>
        <taxon>Massilia</taxon>
    </lineage>
</organism>
<dbReference type="AlphaFoldDB" id="A0A430HC04"/>
<keyword evidence="2" id="KW-1185">Reference proteome</keyword>
<accession>A0A430HC04</accession>
<protein>
    <submittedName>
        <fullName evidence="1">Transposase</fullName>
    </submittedName>
</protein>
<evidence type="ECO:0000313" key="2">
    <source>
        <dbReference type="Proteomes" id="UP000278085"/>
    </source>
</evidence>
<reference evidence="1 2" key="1">
    <citation type="submission" date="2018-12" db="EMBL/GenBank/DDBJ databases">
        <authorList>
            <person name="Yang E."/>
        </authorList>
    </citation>
    <scope>NUCLEOTIDE SEQUENCE [LARGE SCALE GENOMIC DNA]</scope>
    <source>
        <strain evidence="1 2">SOD</strain>
    </source>
</reference>
<dbReference type="EMBL" id="RXLQ01000062">
    <property type="protein sequence ID" value="RSZ55047.1"/>
    <property type="molecule type" value="Genomic_DNA"/>
</dbReference>
<dbReference type="Proteomes" id="UP000278085">
    <property type="component" value="Unassembled WGS sequence"/>
</dbReference>